<comment type="caution">
    <text evidence="3">The sequence shown here is derived from an EMBL/GenBank/DDBJ whole genome shotgun (WGS) entry which is preliminary data.</text>
</comment>
<evidence type="ECO:0000259" key="2">
    <source>
        <dbReference type="Pfam" id="PF19747"/>
    </source>
</evidence>
<dbReference type="RefSeq" id="WP_344658677.1">
    <property type="nucleotide sequence ID" value="NZ_BAAAQM010000022.1"/>
</dbReference>
<evidence type="ECO:0000313" key="3">
    <source>
        <dbReference type="EMBL" id="GAA1976532.1"/>
    </source>
</evidence>
<keyword evidence="1" id="KW-0812">Transmembrane</keyword>
<reference evidence="4" key="1">
    <citation type="journal article" date="2019" name="Int. J. Syst. Evol. Microbiol.">
        <title>The Global Catalogue of Microorganisms (GCM) 10K type strain sequencing project: providing services to taxonomists for standard genome sequencing and annotation.</title>
        <authorList>
            <consortium name="The Broad Institute Genomics Platform"/>
            <consortium name="The Broad Institute Genome Sequencing Center for Infectious Disease"/>
            <person name="Wu L."/>
            <person name="Ma J."/>
        </authorList>
    </citation>
    <scope>NUCLEOTIDE SEQUENCE [LARGE SCALE GENOMIC DNA]</scope>
    <source>
        <strain evidence="4">JCM 16013</strain>
    </source>
</reference>
<name>A0ABP5D9U4_9ACTN</name>
<dbReference type="InterPro" id="IPR046201">
    <property type="entry name" value="DUF6234"/>
</dbReference>
<accession>A0ABP5D9U4</accession>
<proteinExistence type="predicted"/>
<feature type="transmembrane region" description="Helical" evidence="1">
    <location>
        <begin position="60"/>
        <end position="80"/>
    </location>
</feature>
<dbReference type="Proteomes" id="UP001499854">
    <property type="component" value="Unassembled WGS sequence"/>
</dbReference>
<organism evidence="3 4">
    <name type="scientific">Catenulispora subtropica</name>
    <dbReference type="NCBI Taxonomy" id="450798"/>
    <lineage>
        <taxon>Bacteria</taxon>
        <taxon>Bacillati</taxon>
        <taxon>Actinomycetota</taxon>
        <taxon>Actinomycetes</taxon>
        <taxon>Catenulisporales</taxon>
        <taxon>Catenulisporaceae</taxon>
        <taxon>Catenulispora</taxon>
    </lineage>
</organism>
<feature type="transmembrane region" description="Helical" evidence="1">
    <location>
        <begin position="92"/>
        <end position="109"/>
    </location>
</feature>
<feature type="transmembrane region" description="Helical" evidence="1">
    <location>
        <begin position="21"/>
        <end position="40"/>
    </location>
</feature>
<protein>
    <recommendedName>
        <fullName evidence="2">DUF6234 domain-containing protein</fullName>
    </recommendedName>
</protein>
<dbReference type="EMBL" id="BAAAQM010000022">
    <property type="protein sequence ID" value="GAA1976532.1"/>
    <property type="molecule type" value="Genomic_DNA"/>
</dbReference>
<keyword evidence="4" id="KW-1185">Reference proteome</keyword>
<keyword evidence="1" id="KW-0472">Membrane</keyword>
<keyword evidence="1" id="KW-1133">Transmembrane helix</keyword>
<feature type="domain" description="DUF6234" evidence="2">
    <location>
        <begin position="22"/>
        <end position="138"/>
    </location>
</feature>
<evidence type="ECO:0000256" key="1">
    <source>
        <dbReference type="SAM" id="Phobius"/>
    </source>
</evidence>
<evidence type="ECO:0000313" key="4">
    <source>
        <dbReference type="Proteomes" id="UP001499854"/>
    </source>
</evidence>
<gene>
    <name evidence="3" type="ORF">GCM10009838_41100</name>
</gene>
<sequence>MPTRGQAGEVDASQPNTATRILVILAFDAACAIAMLWVSVRVSLSAWGNAKSPPDAVPRHNGIALLIIAGALGLFGAVLLRLRWQKGGTSQVVLAVVVAFFGIGVFSSSSSAQPSTPAHAPATPTPTRPVVRCYSGSGCTIDGTPAPFAR</sequence>
<dbReference type="Pfam" id="PF19747">
    <property type="entry name" value="DUF6234"/>
    <property type="match status" value="1"/>
</dbReference>